<keyword evidence="3" id="KW-0067">ATP-binding</keyword>
<evidence type="ECO:0000313" key="4">
    <source>
        <dbReference type="Proteomes" id="UP001500466"/>
    </source>
</evidence>
<evidence type="ECO:0000313" key="3">
    <source>
        <dbReference type="EMBL" id="GAA4958928.1"/>
    </source>
</evidence>
<dbReference type="Pfam" id="PF13581">
    <property type="entry name" value="HATPase_c_2"/>
    <property type="match status" value="1"/>
</dbReference>
<feature type="domain" description="Histidine kinase/HSP90-like ATPase" evidence="2">
    <location>
        <begin position="44"/>
        <end position="152"/>
    </location>
</feature>
<dbReference type="PANTHER" id="PTHR35526">
    <property type="entry name" value="ANTI-SIGMA-F FACTOR RSBW-RELATED"/>
    <property type="match status" value="1"/>
</dbReference>
<dbReference type="EMBL" id="BAABHS010000006">
    <property type="protein sequence ID" value="GAA4958928.1"/>
    <property type="molecule type" value="Genomic_DNA"/>
</dbReference>
<gene>
    <name evidence="3" type="ORF">GCM10023205_22130</name>
</gene>
<dbReference type="Proteomes" id="UP001500466">
    <property type="component" value="Unassembled WGS sequence"/>
</dbReference>
<dbReference type="InterPro" id="IPR003594">
    <property type="entry name" value="HATPase_dom"/>
</dbReference>
<evidence type="ECO:0000256" key="1">
    <source>
        <dbReference type="ARBA" id="ARBA00022527"/>
    </source>
</evidence>
<dbReference type="PANTHER" id="PTHR35526:SF3">
    <property type="entry name" value="ANTI-SIGMA-F FACTOR RSBW"/>
    <property type="match status" value="1"/>
</dbReference>
<protein>
    <submittedName>
        <fullName evidence="3">ATP-binding protein</fullName>
    </submittedName>
</protein>
<keyword evidence="1" id="KW-0808">Transferase</keyword>
<keyword evidence="1" id="KW-0723">Serine/threonine-protein kinase</keyword>
<dbReference type="SUPFAM" id="SSF55874">
    <property type="entry name" value="ATPase domain of HSP90 chaperone/DNA topoisomerase II/histidine kinase"/>
    <property type="match status" value="1"/>
</dbReference>
<accession>A0ABP9H1G1</accession>
<reference evidence="4" key="1">
    <citation type="journal article" date="2019" name="Int. J. Syst. Evol. Microbiol.">
        <title>The Global Catalogue of Microorganisms (GCM) 10K type strain sequencing project: providing services to taxonomists for standard genome sequencing and annotation.</title>
        <authorList>
            <consortium name="The Broad Institute Genomics Platform"/>
            <consortium name="The Broad Institute Genome Sequencing Center for Infectious Disease"/>
            <person name="Wu L."/>
            <person name="Ma J."/>
        </authorList>
    </citation>
    <scope>NUCLEOTIDE SEQUENCE [LARGE SCALE GENOMIC DNA]</scope>
    <source>
        <strain evidence="4">JCM 17986</strain>
    </source>
</reference>
<dbReference type="RefSeq" id="WP_345675192.1">
    <property type="nucleotide sequence ID" value="NZ_BAABHS010000006.1"/>
</dbReference>
<comment type="caution">
    <text evidence="3">The sequence shown here is derived from an EMBL/GenBank/DDBJ whole genome shotgun (WGS) entry which is preliminary data.</text>
</comment>
<dbReference type="CDD" id="cd16936">
    <property type="entry name" value="HATPase_RsbW-like"/>
    <property type="match status" value="1"/>
</dbReference>
<dbReference type="GO" id="GO:0005524">
    <property type="term" value="F:ATP binding"/>
    <property type="evidence" value="ECO:0007669"/>
    <property type="project" value="UniProtKB-KW"/>
</dbReference>
<keyword evidence="4" id="KW-1185">Reference proteome</keyword>
<organism evidence="3 4">
    <name type="scientific">Yinghuangia aomiensis</name>
    <dbReference type="NCBI Taxonomy" id="676205"/>
    <lineage>
        <taxon>Bacteria</taxon>
        <taxon>Bacillati</taxon>
        <taxon>Actinomycetota</taxon>
        <taxon>Actinomycetes</taxon>
        <taxon>Kitasatosporales</taxon>
        <taxon>Streptomycetaceae</taxon>
        <taxon>Yinghuangia</taxon>
    </lineage>
</organism>
<dbReference type="InterPro" id="IPR050267">
    <property type="entry name" value="Anti-sigma-factor_SerPK"/>
</dbReference>
<evidence type="ECO:0000259" key="2">
    <source>
        <dbReference type="Pfam" id="PF13581"/>
    </source>
</evidence>
<dbReference type="InterPro" id="IPR036890">
    <property type="entry name" value="HATPase_C_sf"/>
</dbReference>
<sequence>MTAVSAAGFSVATLFRMDPLGETDVPSAETGAATDIAVCALGPRRESVKSARDFARETLVRWGAAKLTGDLTLVVSELVTNALCHGMADAPAAPDGDADDDRGPSGHPVQLAMLRKGTRVMCAVQDPGCGLPTPQELGDGAETGRGLHIVECFSTAWGWFPLNGAATRSGKVVWAMFQIPGQ</sequence>
<dbReference type="Gene3D" id="3.30.565.10">
    <property type="entry name" value="Histidine kinase-like ATPase, C-terminal domain"/>
    <property type="match status" value="1"/>
</dbReference>
<proteinExistence type="predicted"/>
<keyword evidence="3" id="KW-0547">Nucleotide-binding</keyword>
<keyword evidence="1" id="KW-0418">Kinase</keyword>
<name>A0ABP9H1G1_9ACTN</name>